<dbReference type="GeneID" id="24922795"/>
<dbReference type="PANTHER" id="PTHR14586">
    <property type="entry name" value="THIAMINE-TRIPHOSPHATASE"/>
    <property type="match status" value="1"/>
</dbReference>
<dbReference type="RefSeq" id="XP_012897748.1">
    <property type="nucleotide sequence ID" value="XM_013042294.1"/>
</dbReference>
<dbReference type="GO" id="GO:0000287">
    <property type="term" value="F:magnesium ion binding"/>
    <property type="evidence" value="ECO:0007669"/>
    <property type="project" value="TreeGrafter"/>
</dbReference>
<dbReference type="PANTHER" id="PTHR14586:SF1">
    <property type="entry name" value="THIAMINE-TRIPHOSPHATASE"/>
    <property type="match status" value="1"/>
</dbReference>
<dbReference type="SUPFAM" id="SSF55154">
    <property type="entry name" value="CYTH-like phosphatases"/>
    <property type="match status" value="1"/>
</dbReference>
<dbReference type="InterPro" id="IPR033469">
    <property type="entry name" value="CYTH-like_dom_sf"/>
</dbReference>
<protein>
    <recommendedName>
        <fullName evidence="1">CYTH domain-containing protein</fullName>
    </recommendedName>
</protein>
<organism evidence="2">
    <name type="scientific">Blastocystis hominis</name>
    <dbReference type="NCBI Taxonomy" id="12968"/>
    <lineage>
        <taxon>Eukaryota</taxon>
        <taxon>Sar</taxon>
        <taxon>Stramenopiles</taxon>
        <taxon>Bigyra</taxon>
        <taxon>Opalozoa</taxon>
        <taxon>Opalinata</taxon>
        <taxon>Blastocystidae</taxon>
        <taxon>Blastocystis</taxon>
    </lineage>
</organism>
<feature type="domain" description="CYTH" evidence="1">
    <location>
        <begin position="7"/>
        <end position="48"/>
    </location>
</feature>
<sequence length="71" mass="8205">MKAIAKKLASCNATFLGSKTFLDTYYDFPDKKLALRNIWLRQRQDTWELKTGNIPKVNPVDFEGLGTTYYV</sequence>
<proteinExistence type="predicted"/>
<reference evidence="2" key="1">
    <citation type="submission" date="2010-02" db="EMBL/GenBank/DDBJ databases">
        <title>Sequencing and annotation of the Blastocystis hominis genome.</title>
        <authorList>
            <person name="Wincker P."/>
        </authorList>
    </citation>
    <scope>NUCLEOTIDE SEQUENCE</scope>
    <source>
        <strain evidence="2">Singapore isolate B</strain>
    </source>
</reference>
<dbReference type="GO" id="GO:0050333">
    <property type="term" value="F:thiamine triphosphate phosphatase activity"/>
    <property type="evidence" value="ECO:0007669"/>
    <property type="project" value="InterPro"/>
</dbReference>
<dbReference type="InterPro" id="IPR023577">
    <property type="entry name" value="CYTH_domain"/>
</dbReference>
<dbReference type="Gene3D" id="2.40.320.10">
    <property type="entry name" value="Hypothetical Protein Pfu-838710-001"/>
    <property type="match status" value="1"/>
</dbReference>
<dbReference type="InterPro" id="IPR039582">
    <property type="entry name" value="THTPA"/>
</dbReference>
<dbReference type="AlphaFoldDB" id="D8M6E7"/>
<dbReference type="InParanoid" id="D8M6E7"/>
<dbReference type="GO" id="GO:0042357">
    <property type="term" value="P:thiamine diphosphate metabolic process"/>
    <property type="evidence" value="ECO:0007669"/>
    <property type="project" value="TreeGrafter"/>
</dbReference>
<keyword evidence="3" id="KW-1185">Reference proteome</keyword>
<dbReference type="Pfam" id="PF01928">
    <property type="entry name" value="CYTH"/>
    <property type="match status" value="1"/>
</dbReference>
<dbReference type="EMBL" id="FN668661">
    <property type="protein sequence ID" value="CBK23700.2"/>
    <property type="molecule type" value="Genomic_DNA"/>
</dbReference>
<accession>D8M6E7</accession>
<name>D8M6E7_BLAHO</name>
<evidence type="ECO:0000313" key="3">
    <source>
        <dbReference type="Proteomes" id="UP000008312"/>
    </source>
</evidence>
<evidence type="ECO:0000259" key="1">
    <source>
        <dbReference type="Pfam" id="PF01928"/>
    </source>
</evidence>
<dbReference type="Proteomes" id="UP000008312">
    <property type="component" value="Unassembled WGS sequence"/>
</dbReference>
<dbReference type="OrthoDB" id="442176at2759"/>
<evidence type="ECO:0000313" key="2">
    <source>
        <dbReference type="EMBL" id="CBK23700.2"/>
    </source>
</evidence>
<gene>
    <name evidence="2" type="ORF">GSBLH_T00006671001</name>
</gene>